<name>A0ACB9SQU0_HOLOL</name>
<dbReference type="Proteomes" id="UP001056778">
    <property type="component" value="Chromosome 8"/>
</dbReference>
<evidence type="ECO:0000313" key="1">
    <source>
        <dbReference type="EMBL" id="KAI4456379.1"/>
    </source>
</evidence>
<organism evidence="1 2">
    <name type="scientific">Holotrichia oblita</name>
    <name type="common">Chafer beetle</name>
    <dbReference type="NCBI Taxonomy" id="644536"/>
    <lineage>
        <taxon>Eukaryota</taxon>
        <taxon>Metazoa</taxon>
        <taxon>Ecdysozoa</taxon>
        <taxon>Arthropoda</taxon>
        <taxon>Hexapoda</taxon>
        <taxon>Insecta</taxon>
        <taxon>Pterygota</taxon>
        <taxon>Neoptera</taxon>
        <taxon>Endopterygota</taxon>
        <taxon>Coleoptera</taxon>
        <taxon>Polyphaga</taxon>
        <taxon>Scarabaeiformia</taxon>
        <taxon>Scarabaeidae</taxon>
        <taxon>Melolonthinae</taxon>
        <taxon>Holotrichia</taxon>
    </lineage>
</organism>
<comment type="caution">
    <text evidence="1">The sequence shown here is derived from an EMBL/GenBank/DDBJ whole genome shotgun (WGS) entry which is preliminary data.</text>
</comment>
<evidence type="ECO:0000313" key="2">
    <source>
        <dbReference type="Proteomes" id="UP001056778"/>
    </source>
</evidence>
<accession>A0ACB9SQU0</accession>
<gene>
    <name evidence="1" type="ORF">MML48_8g00004976</name>
</gene>
<keyword evidence="2" id="KW-1185">Reference proteome</keyword>
<proteinExistence type="predicted"/>
<sequence>MDESKINAIEMKHLRRIAGKTRWDKVKNEDIRVITKQEPIIERIKKKQLEWYGHVRRMKTSRITKKVMEARSLTTRRRGRPRRKWINQIQEIGRERGKTLEEMRLMLRNRREWKNWIQEEPESAPDT</sequence>
<dbReference type="EMBL" id="CM043022">
    <property type="protein sequence ID" value="KAI4456379.1"/>
    <property type="molecule type" value="Genomic_DNA"/>
</dbReference>
<reference evidence="1" key="1">
    <citation type="submission" date="2022-04" db="EMBL/GenBank/DDBJ databases">
        <title>Chromosome-scale genome assembly of Holotrichia oblita Faldermann.</title>
        <authorList>
            <person name="Rongchong L."/>
        </authorList>
    </citation>
    <scope>NUCLEOTIDE SEQUENCE</scope>
    <source>
        <strain evidence="1">81SQS9</strain>
    </source>
</reference>
<protein>
    <submittedName>
        <fullName evidence="1">Uncharacterized protein</fullName>
    </submittedName>
</protein>